<keyword evidence="4" id="KW-0614">Plasmid</keyword>
<reference evidence="4" key="2">
    <citation type="submission" date="2015-12" db="EMBL/GenBank/DDBJ databases">
        <title>Complete genome sequence of a multi-drug resistant strain Myroides odoratimimus PR63039.</title>
        <authorList>
            <consortium name="REALGENE"/>
            <person name="Ming D."/>
            <person name="Wang M."/>
            <person name="Hu S."/>
            <person name="Jiang T."/>
            <person name="Zhou Y."/>
        </authorList>
    </citation>
    <scope>NUCLEOTIDE SEQUENCE</scope>
    <source>
        <strain evidence="4">PR63039</strain>
        <plasmid evidence="4">p63039</plasmid>
    </source>
</reference>
<protein>
    <submittedName>
        <fullName evidence="4">Uncharacterized protein</fullName>
    </submittedName>
</protein>
<evidence type="ECO:0000313" key="4">
    <source>
        <dbReference type="EMBL" id="ALU28502.1"/>
    </source>
</evidence>
<dbReference type="KEGG" id="mod:AS202_19825"/>
<organism evidence="4 5">
    <name type="scientific">Myroides odoratimimus</name>
    <dbReference type="NCBI Taxonomy" id="76832"/>
    <lineage>
        <taxon>Bacteria</taxon>
        <taxon>Pseudomonadati</taxon>
        <taxon>Bacteroidota</taxon>
        <taxon>Flavobacteriia</taxon>
        <taxon>Flavobacteriales</taxon>
        <taxon>Flavobacteriaceae</taxon>
        <taxon>Myroides</taxon>
    </lineage>
</organism>
<dbReference type="AlphaFoldDB" id="A0AAI8G6N3"/>
<feature type="transmembrane region" description="Helical" evidence="2">
    <location>
        <begin position="317"/>
        <end position="340"/>
    </location>
</feature>
<evidence type="ECO:0000256" key="1">
    <source>
        <dbReference type="SAM" id="Coils"/>
    </source>
</evidence>
<dbReference type="Proteomes" id="UP000069030">
    <property type="component" value="Plasmid p63039"/>
</dbReference>
<evidence type="ECO:0000256" key="2">
    <source>
        <dbReference type="SAM" id="Phobius"/>
    </source>
</evidence>
<sequence length="430" mass="46269">MKYIIEQLSNQKKSKFSLLRTIWQNFSSKQKLGVILFAVCLIFTPIVAQTSNYITGNPNSQKQPLETIIAEGSEDSISAINILNENFFGAKIILNIIGYITDSQIDSIKTVAEVPLETEGVFDHILKGLTIFACIGCVYKLITAYIKTEGFDNVGSILGFFSYIPLLVLFIFSEPIVDHLIGLNQNIDGSSLREIVAKIDSEVVREVAKDVAELQEKQKALNQEYDDLNSYEVGNIIANRSEYLASEASHVVNTQIKFAYFGFFAVILVSVLAIPTFLMTFLVKVLLTLMVAGTKIVFLLAFIPGFEDIWKSFLKNILNILLWIPIFNVIVGFIVALVTATITDGSMMTGQIVWLSIVAVVCAFQAVGLTTSTATAIVQGSGAGMAGAMGAIGGMNASSMVSQTVIGAGKAALAVKTAGVGAAAASAAKK</sequence>
<feature type="transmembrane region" description="Helical" evidence="2">
    <location>
        <begin position="258"/>
        <end position="278"/>
    </location>
</feature>
<accession>A0AAI8G6N3</accession>
<feature type="coiled-coil region" evidence="1">
    <location>
        <begin position="204"/>
        <end position="231"/>
    </location>
</feature>
<gene>
    <name evidence="3" type="ORF">AS202_19825</name>
    <name evidence="4" type="ORF">AS202_20195</name>
</gene>
<reference evidence="5" key="3">
    <citation type="journal article" date="2016" name="J. Zhejiang Univ. Sci. B">
        <title>Antibiotic resistance mechanisms of Myroides sp.</title>
        <authorList>
            <person name="Hu S."/>
            <person name="Yuan S."/>
            <person name="Qu H."/>
            <person name="Jiang T."/>
            <person name="Zhou Y."/>
            <person name="Wang M."/>
            <person name="Ming D."/>
        </authorList>
    </citation>
    <scope>NUCLEOTIDE SEQUENCE [LARGE SCALE GENOMIC DNA]</scope>
    <source>
        <strain evidence="5">PR63039</strain>
    </source>
</reference>
<geneLocation type="plasmid" evidence="4 5">
    <name>p63039</name>
</geneLocation>
<feature type="transmembrane region" description="Helical" evidence="2">
    <location>
        <begin position="154"/>
        <end position="173"/>
    </location>
</feature>
<evidence type="ECO:0000313" key="3">
    <source>
        <dbReference type="EMBL" id="ALU28432.1"/>
    </source>
</evidence>
<proteinExistence type="predicted"/>
<name>A0AAI8G6N3_9FLAO</name>
<keyword evidence="2" id="KW-0812">Transmembrane</keyword>
<keyword evidence="2" id="KW-1133">Transmembrane helix</keyword>
<dbReference type="KEGG" id="mod:AS202_20195"/>
<feature type="transmembrane region" description="Helical" evidence="2">
    <location>
        <begin position="352"/>
        <end position="370"/>
    </location>
</feature>
<keyword evidence="2" id="KW-0472">Membrane</keyword>
<dbReference type="EMBL" id="CP013691">
    <property type="protein sequence ID" value="ALU28502.1"/>
    <property type="molecule type" value="Genomic_DNA"/>
</dbReference>
<dbReference type="EMBL" id="CP013691">
    <property type="protein sequence ID" value="ALU28432.1"/>
    <property type="molecule type" value="Genomic_DNA"/>
</dbReference>
<dbReference type="RefSeq" id="WP_058700077.1">
    <property type="nucleotide sequence ID" value="NZ_CP013691.1"/>
</dbReference>
<keyword evidence="1" id="KW-0175">Coiled coil</keyword>
<evidence type="ECO:0000313" key="5">
    <source>
        <dbReference type="Proteomes" id="UP000069030"/>
    </source>
</evidence>
<reference evidence="4" key="1">
    <citation type="journal article" date="2015" name="J. Zhejiang Univ. Sci. B">
        <title>Antibiotic resistance mechanisms of Myroides sp.</title>
        <authorList>
            <person name="Hu S."/>
            <person name="Yuan S."/>
            <person name="Qu H."/>
            <person name="Jiang T."/>
            <person name="Zhou Y."/>
            <person name="Wang M."/>
            <person name="Ming D."/>
        </authorList>
    </citation>
    <scope>NUCLEOTIDE SEQUENCE</scope>
    <source>
        <strain evidence="4">PR63039</strain>
        <plasmid evidence="4">p63039</plasmid>
    </source>
</reference>
<feature type="transmembrane region" description="Helical" evidence="2">
    <location>
        <begin position="285"/>
        <end position="305"/>
    </location>
</feature>